<dbReference type="Proteomes" id="UP000630615">
    <property type="component" value="Unassembled WGS sequence"/>
</dbReference>
<keyword evidence="2" id="KW-1185">Reference proteome</keyword>
<organism evidence="1 2">
    <name type="scientific">Enterococcus wangshanyuanii</name>
    <dbReference type="NCBI Taxonomy" id="2005703"/>
    <lineage>
        <taxon>Bacteria</taxon>
        <taxon>Bacillati</taxon>
        <taxon>Bacillota</taxon>
        <taxon>Bacilli</taxon>
        <taxon>Lactobacillales</taxon>
        <taxon>Enterococcaceae</taxon>
        <taxon>Enterococcus</taxon>
    </lineage>
</organism>
<accession>A0ABQ1NSM9</accession>
<dbReference type="EMBL" id="BMKI01000002">
    <property type="protein sequence ID" value="GGC84450.1"/>
    <property type="molecule type" value="Genomic_DNA"/>
</dbReference>
<evidence type="ECO:0000313" key="1">
    <source>
        <dbReference type="EMBL" id="GGC84450.1"/>
    </source>
</evidence>
<comment type="caution">
    <text evidence="1">The sequence shown here is derived from an EMBL/GenBank/DDBJ whole genome shotgun (WGS) entry which is preliminary data.</text>
</comment>
<evidence type="ECO:0008006" key="3">
    <source>
        <dbReference type="Google" id="ProtNLM"/>
    </source>
</evidence>
<name>A0ABQ1NSM9_9ENTE</name>
<reference evidence="2" key="1">
    <citation type="journal article" date="2019" name="Int. J. Syst. Evol. Microbiol.">
        <title>The Global Catalogue of Microorganisms (GCM) 10K type strain sequencing project: providing services to taxonomists for standard genome sequencing and annotation.</title>
        <authorList>
            <consortium name="The Broad Institute Genomics Platform"/>
            <consortium name="The Broad Institute Genome Sequencing Center for Infectious Disease"/>
            <person name="Wu L."/>
            <person name="Ma J."/>
        </authorList>
    </citation>
    <scope>NUCLEOTIDE SEQUENCE [LARGE SCALE GENOMIC DNA]</scope>
    <source>
        <strain evidence="2">CGMCC 1.15942</strain>
    </source>
</reference>
<protein>
    <recommendedName>
        <fullName evidence="3">Phage protein</fullName>
    </recommendedName>
</protein>
<dbReference type="RefSeq" id="WP_088269090.1">
    <property type="nucleotide sequence ID" value="NZ_BMKI01000002.1"/>
</dbReference>
<proteinExistence type="predicted"/>
<dbReference type="InterPro" id="IPR012865">
    <property type="entry name" value="DUF1642"/>
</dbReference>
<evidence type="ECO:0000313" key="2">
    <source>
        <dbReference type="Proteomes" id="UP000630615"/>
    </source>
</evidence>
<sequence>MEKIEYLMNKIEDLGHGKIAVHVKKELLDELEQLRPLLINPAMVPEVVADFIEGAKGRGFCLTDSIVVMKSESRNVLEWYNLNVKKYESAYVNGCTVEKEPLYYIRLKNTNPTNSNHCYLWLNQSTKEVFFETKTLKWTNNGNVKNTFTEKEIDEISDGAFANNKAFETVPAEVEKI</sequence>
<gene>
    <name evidence="1" type="ORF">GCM10011573_12610</name>
</gene>
<dbReference type="Pfam" id="PF07852">
    <property type="entry name" value="DUF1642"/>
    <property type="match status" value="1"/>
</dbReference>